<dbReference type="EMBL" id="MHQY01000011">
    <property type="protein sequence ID" value="OHA14277.1"/>
    <property type="molecule type" value="Genomic_DNA"/>
</dbReference>
<comment type="caution">
    <text evidence="1">The sequence shown here is derived from an EMBL/GenBank/DDBJ whole genome shotgun (WGS) entry which is preliminary data.</text>
</comment>
<protein>
    <submittedName>
        <fullName evidence="1">Uncharacterized protein</fullName>
    </submittedName>
</protein>
<dbReference type="AlphaFoldDB" id="A0A1G2LRQ5"/>
<name>A0A1G2LRQ5_9BACT</name>
<dbReference type="GO" id="GO:0008237">
    <property type="term" value="F:metallopeptidase activity"/>
    <property type="evidence" value="ECO:0007669"/>
    <property type="project" value="InterPro"/>
</dbReference>
<dbReference type="Proteomes" id="UP000177171">
    <property type="component" value="Unassembled WGS sequence"/>
</dbReference>
<reference evidence="1 2" key="1">
    <citation type="journal article" date="2016" name="Nat. Commun.">
        <title>Thousands of microbial genomes shed light on interconnected biogeochemical processes in an aquifer system.</title>
        <authorList>
            <person name="Anantharaman K."/>
            <person name="Brown C.T."/>
            <person name="Hug L.A."/>
            <person name="Sharon I."/>
            <person name="Castelle C.J."/>
            <person name="Probst A.J."/>
            <person name="Thomas B.C."/>
            <person name="Singh A."/>
            <person name="Wilkins M.J."/>
            <person name="Karaoz U."/>
            <person name="Brodie E.L."/>
            <person name="Williams K.H."/>
            <person name="Hubbard S.S."/>
            <person name="Banfield J.F."/>
        </authorList>
    </citation>
    <scope>NUCLEOTIDE SEQUENCE [LARGE SCALE GENOMIC DNA]</scope>
</reference>
<proteinExistence type="predicted"/>
<dbReference type="SUPFAM" id="SSF55486">
    <property type="entry name" value="Metalloproteases ('zincins'), catalytic domain"/>
    <property type="match status" value="1"/>
</dbReference>
<sequence length="257" mass="28611">MKMKKAGLVILLISAILLPQLITTAINSILSRDIELPKNNLKFPRPTGAVPRNILENKETNIFKISALQEKSPLTIEFIIDPELTKSIPQENIEENIKEVAKQASSIFLTQVGRRLEIGKVTFNIQPAEEINGQSVFGFEILNWLGKLAQTTDFIVFVTGKEIKSITGESKSGYANVKRHESDYIKSKESTILYNSDIKVIKKVLLHELGHNCGATHIDDDKTIPGAEKIESIMHSKITSELKYDPKSADAIKQNCG</sequence>
<dbReference type="InterPro" id="IPR024079">
    <property type="entry name" value="MetalloPept_cat_dom_sf"/>
</dbReference>
<dbReference type="Pfam" id="PF13582">
    <property type="entry name" value="Reprolysin_3"/>
    <property type="match status" value="1"/>
</dbReference>
<organism evidence="1 2">
    <name type="scientific">Candidatus Sungbacteria bacterium RIFCSPLOWO2_12_FULL_41_11</name>
    <dbReference type="NCBI Taxonomy" id="1802286"/>
    <lineage>
        <taxon>Bacteria</taxon>
        <taxon>Candidatus Sungiibacteriota</taxon>
    </lineage>
</organism>
<evidence type="ECO:0000313" key="1">
    <source>
        <dbReference type="EMBL" id="OHA14277.1"/>
    </source>
</evidence>
<evidence type="ECO:0000313" key="2">
    <source>
        <dbReference type="Proteomes" id="UP000177171"/>
    </source>
</evidence>
<gene>
    <name evidence="1" type="ORF">A3G49_05145</name>
</gene>
<dbReference type="Gene3D" id="3.40.390.10">
    <property type="entry name" value="Collagenase (Catalytic Domain)"/>
    <property type="match status" value="1"/>
</dbReference>
<accession>A0A1G2LRQ5</accession>